<keyword evidence="2" id="KW-1185">Reference proteome</keyword>
<comment type="caution">
    <text evidence="1">The sequence shown here is derived from an EMBL/GenBank/DDBJ whole genome shotgun (WGS) entry which is preliminary data.</text>
</comment>
<dbReference type="Proteomes" id="UP000295345">
    <property type="component" value="Unassembled WGS sequence"/>
</dbReference>
<dbReference type="EMBL" id="SMKI01000170">
    <property type="protein sequence ID" value="TDC73983.1"/>
    <property type="molecule type" value="Genomic_DNA"/>
</dbReference>
<dbReference type="PANTHER" id="PTHR41913:SF1">
    <property type="entry name" value="DUF1684 DOMAIN-CONTAINING PROTEIN"/>
    <property type="match status" value="1"/>
</dbReference>
<sequence>MTDAIRFADDWARWHAERERNLAAPHGFLAITSLRWLTPEPTRFDDAPGRWSSTAEGVVVELAEGEELDVGGTAVSGRYVFAELAERASVFARHGERALEVAIRGGQAILRPRDPDHALRTGHVATPAYAPDERWALRGRYLPFDAPRAVTVGAVAEGLEHVYDAPGRVEFEPPDGGGAHRLTVFNGHRPGHLTALFTDATSGVTTYAAVRSLSIGPPDDAGRVALDFNRAVNLPCAYTDFATCPLPPAGNRLPVAVEAGERLPRERGGPAA</sequence>
<dbReference type="RefSeq" id="WP_132818983.1">
    <property type="nucleotide sequence ID" value="NZ_SMKI01000170.1"/>
</dbReference>
<gene>
    <name evidence="1" type="ORF">E1283_17410</name>
</gene>
<dbReference type="PANTHER" id="PTHR41913">
    <property type="entry name" value="DUF1684 DOMAIN-CONTAINING PROTEIN"/>
    <property type="match status" value="1"/>
</dbReference>
<accession>A0A4R4TGA6</accession>
<proteinExistence type="predicted"/>
<evidence type="ECO:0000313" key="1">
    <source>
        <dbReference type="EMBL" id="TDC73983.1"/>
    </source>
</evidence>
<organism evidence="1 2">
    <name type="scientific">Streptomyces hainanensis</name>
    <dbReference type="NCBI Taxonomy" id="402648"/>
    <lineage>
        <taxon>Bacteria</taxon>
        <taxon>Bacillati</taxon>
        <taxon>Actinomycetota</taxon>
        <taxon>Actinomycetes</taxon>
        <taxon>Kitasatosporales</taxon>
        <taxon>Streptomycetaceae</taxon>
        <taxon>Streptomyces</taxon>
    </lineage>
</organism>
<dbReference type="Pfam" id="PF07920">
    <property type="entry name" value="DUF1684"/>
    <property type="match status" value="1"/>
</dbReference>
<dbReference type="InterPro" id="IPR012467">
    <property type="entry name" value="DUF1684"/>
</dbReference>
<dbReference type="OrthoDB" id="5493262at2"/>
<protein>
    <submittedName>
        <fullName evidence="1">DUF1684 domain-containing protein</fullName>
    </submittedName>
</protein>
<reference evidence="1 2" key="1">
    <citation type="submission" date="2019-03" db="EMBL/GenBank/DDBJ databases">
        <title>Draft genome sequences of novel Actinobacteria.</title>
        <authorList>
            <person name="Sahin N."/>
            <person name="Ay H."/>
            <person name="Saygin H."/>
        </authorList>
    </citation>
    <scope>NUCLEOTIDE SEQUENCE [LARGE SCALE GENOMIC DNA]</scope>
    <source>
        <strain evidence="1 2">DSM 41900</strain>
    </source>
</reference>
<evidence type="ECO:0000313" key="2">
    <source>
        <dbReference type="Proteomes" id="UP000295345"/>
    </source>
</evidence>
<name>A0A4R4TGA6_9ACTN</name>
<dbReference type="AlphaFoldDB" id="A0A4R4TGA6"/>